<dbReference type="InterPro" id="IPR039708">
    <property type="entry name" value="MT1774/Rv1733c-like"/>
</dbReference>
<proteinExistence type="predicted"/>
<dbReference type="STRING" id="1963.AQJ27_24610"/>
<organism evidence="2 3">
    <name type="scientific">Streptomyces olivochromogenes</name>
    <dbReference type="NCBI Taxonomy" id="1963"/>
    <lineage>
        <taxon>Bacteria</taxon>
        <taxon>Bacillati</taxon>
        <taxon>Actinomycetota</taxon>
        <taxon>Actinomycetes</taxon>
        <taxon>Kitasatosporales</taxon>
        <taxon>Streptomycetaceae</taxon>
        <taxon>Streptomyces</taxon>
    </lineage>
</organism>
<keyword evidence="1" id="KW-0472">Membrane</keyword>
<evidence type="ECO:0000313" key="3">
    <source>
        <dbReference type="Proteomes" id="UP000217446"/>
    </source>
</evidence>
<gene>
    <name evidence="2" type="ORF">SO3561_03585</name>
</gene>
<accession>A0A250VD15</accession>
<keyword evidence="1" id="KW-1133">Transmembrane helix</keyword>
<keyword evidence="3" id="KW-1185">Reference proteome</keyword>
<dbReference type="Proteomes" id="UP000217446">
    <property type="component" value="Unassembled WGS sequence"/>
</dbReference>
<name>A0A250VD15_STROL</name>
<feature type="transmembrane region" description="Helical" evidence="1">
    <location>
        <begin position="28"/>
        <end position="53"/>
    </location>
</feature>
<dbReference type="PANTHER" id="PTHR42305">
    <property type="entry name" value="MEMBRANE PROTEIN RV1733C-RELATED"/>
    <property type="match status" value="1"/>
</dbReference>
<reference evidence="3" key="1">
    <citation type="submission" date="2017-05" db="EMBL/GenBank/DDBJ databases">
        <title>Streptomyces olivochromogenes NBRC 3561 whole genome shotgun sequence.</title>
        <authorList>
            <person name="Dohra H."/>
            <person name="Kodani S."/>
        </authorList>
    </citation>
    <scope>NUCLEOTIDE SEQUENCE [LARGE SCALE GENOMIC DNA]</scope>
    <source>
        <strain evidence="3">NBRC 3561</strain>
    </source>
</reference>
<evidence type="ECO:0000313" key="2">
    <source>
        <dbReference type="EMBL" id="GAX52077.1"/>
    </source>
</evidence>
<dbReference type="EMBL" id="BDQI01000006">
    <property type="protein sequence ID" value="GAX52077.1"/>
    <property type="molecule type" value="Genomic_DNA"/>
</dbReference>
<sequence>MAAFRGPKAPKVWLWRWRRNPLRRRSDALEAWIVLVAWALTALGGVLTCLLATQSVENGLARQRAEWHSVLALLNDDVPKSTASANDADMVWAKVHWTAADGSPHAGQARVPVGSPGGTPVTVWTDAGGRLVAEPPTPSQAQLRAALVGILMGVSVAGVPFIGGRLVRGRMERRRMAQWDEDWQRVGPLWGRKTG</sequence>
<dbReference type="RefSeq" id="WP_067372808.1">
    <property type="nucleotide sequence ID" value="NZ_BDQI01000006.1"/>
</dbReference>
<keyword evidence="1" id="KW-0812">Transmembrane</keyword>
<feature type="transmembrane region" description="Helical" evidence="1">
    <location>
        <begin position="145"/>
        <end position="167"/>
    </location>
</feature>
<dbReference type="AlphaFoldDB" id="A0A250VD15"/>
<comment type="caution">
    <text evidence="2">The sequence shown here is derived from an EMBL/GenBank/DDBJ whole genome shotgun (WGS) entry which is preliminary data.</text>
</comment>
<evidence type="ECO:0000256" key="1">
    <source>
        <dbReference type="SAM" id="Phobius"/>
    </source>
</evidence>
<protein>
    <submittedName>
        <fullName evidence="2">Uncharacterized protein</fullName>
    </submittedName>
</protein>
<dbReference type="PANTHER" id="PTHR42305:SF1">
    <property type="entry name" value="MEMBRANE PROTEIN RV1733C-RELATED"/>
    <property type="match status" value="1"/>
</dbReference>